<feature type="region of interest" description="Disordered" evidence="1">
    <location>
        <begin position="1"/>
        <end position="59"/>
    </location>
</feature>
<dbReference type="EMBL" id="MVCE01000001">
    <property type="protein sequence ID" value="PGF36290.1"/>
    <property type="molecule type" value="Genomic_DNA"/>
</dbReference>
<proteinExistence type="predicted"/>
<reference evidence="2 3" key="1">
    <citation type="submission" date="2017-02" db="EMBL/GenBank/DDBJ databases">
        <title>Prevalence of linear plasmids in Cutibacterium acnes isolates obtained from cancerous prostatic tissue.</title>
        <authorList>
            <person name="Davidsson S."/>
            <person name="Bruggemann H."/>
        </authorList>
    </citation>
    <scope>NUCLEOTIDE SEQUENCE [LARGE SCALE GENOMIC DNA]</scope>
    <source>
        <strain evidence="2 3">11-78</strain>
    </source>
</reference>
<sequence length="59" mass="6658">MLYGLKHAAAPTVGSSTIYSRPRSHRPQRSSQRNTRNHEGSTNLLFINGSCRAHRQHES</sequence>
<dbReference type="Proteomes" id="UP000226191">
    <property type="component" value="Unassembled WGS sequence"/>
</dbReference>
<dbReference type="AlphaFoldDB" id="A0A8B2VH58"/>
<comment type="caution">
    <text evidence="2">The sequence shown here is derived from an EMBL/GenBank/DDBJ whole genome shotgun (WGS) entry which is preliminary data.</text>
</comment>
<evidence type="ECO:0000313" key="2">
    <source>
        <dbReference type="EMBL" id="PGF36290.1"/>
    </source>
</evidence>
<evidence type="ECO:0000313" key="3">
    <source>
        <dbReference type="Proteomes" id="UP000226191"/>
    </source>
</evidence>
<evidence type="ECO:0000256" key="1">
    <source>
        <dbReference type="SAM" id="MobiDB-lite"/>
    </source>
</evidence>
<name>A0A8B2VH58_CUTAC</name>
<accession>A0A8B2VH58</accession>
<protein>
    <submittedName>
        <fullName evidence="2">Uncharacterized protein</fullName>
    </submittedName>
</protein>
<organism evidence="2 3">
    <name type="scientific">Cutibacterium acnes</name>
    <name type="common">Propionibacterium acnes</name>
    <dbReference type="NCBI Taxonomy" id="1747"/>
    <lineage>
        <taxon>Bacteria</taxon>
        <taxon>Bacillati</taxon>
        <taxon>Actinomycetota</taxon>
        <taxon>Actinomycetes</taxon>
        <taxon>Propionibacteriales</taxon>
        <taxon>Propionibacteriaceae</taxon>
        <taxon>Cutibacterium</taxon>
    </lineage>
</organism>
<gene>
    <name evidence="2" type="ORF">B1B09_01195</name>
</gene>